<evidence type="ECO:0000256" key="2">
    <source>
        <dbReference type="SAM" id="MobiDB-lite"/>
    </source>
</evidence>
<feature type="compositionally biased region" description="Gly residues" evidence="2">
    <location>
        <begin position="467"/>
        <end position="485"/>
    </location>
</feature>
<feature type="region of interest" description="Disordered" evidence="2">
    <location>
        <begin position="582"/>
        <end position="642"/>
    </location>
</feature>
<feature type="compositionally biased region" description="Basic and acidic residues" evidence="2">
    <location>
        <begin position="27"/>
        <end position="43"/>
    </location>
</feature>
<keyword evidence="1" id="KW-0175">Coiled coil</keyword>
<proteinExistence type="predicted"/>
<feature type="compositionally biased region" description="Low complexity" evidence="2">
    <location>
        <begin position="448"/>
        <end position="466"/>
    </location>
</feature>
<feature type="region of interest" description="Disordered" evidence="2">
    <location>
        <begin position="1"/>
        <end position="121"/>
    </location>
</feature>
<feature type="compositionally biased region" description="Polar residues" evidence="2">
    <location>
        <begin position="336"/>
        <end position="345"/>
    </location>
</feature>
<feature type="coiled-coil region" evidence="1">
    <location>
        <begin position="280"/>
        <end position="307"/>
    </location>
</feature>
<feature type="compositionally biased region" description="Low complexity" evidence="2">
    <location>
        <begin position="626"/>
        <end position="638"/>
    </location>
</feature>
<feature type="region of interest" description="Disordered" evidence="2">
    <location>
        <begin position="135"/>
        <end position="192"/>
    </location>
</feature>
<sequence>EEEEDGGGARKAGQSQEVAPHPGNTRRLTDFEDSLHKEVHEEDGTASDGGTDDGADGGLSYQDETPHCGVQKPGDASLNENAASGPSTCTAAADTPTQKPPVHVPYTPLQDTNRVRPQQSTISSAVAVAKVAANAHGARLTTDEDSADVAVAEARTDLKPPPPLQPQPQPQPPDAPRERRPGHPEDARLGELRRQLVVEAARRRAAEAENAALREQLATAKEDVKAAFAQVDESKQRVKAAVRGAEGATAAVAAANAAFKGLQNQLLNVDQEKCAAEVEKQAVLQQLATANQRSARAEAAVQAMKKQVALSQGGERGGKGGITTQSDSGREWWSPQGGQETSAQRANKLHAALGSETIIELQSQLATAGGALRGLQNELTETRQELEAANVLKEHFYEQLVEAKQRLRDKKADVYRLAEVNEGLQRELAALASAAFAAARAEQKRRGGSSSSSSASGNSSSNNRWPRGGGSGGGNVDGRGSGNGGSDTTTSTATTATASTSLPSLASMIEAERERLSIRAFKAAYQAVLNIQRLNREDSSGAYPGGESAAMAGGLPRGGPVDGQRQQRVPYRSAHREVMHTSFVPRSHAAGGEPRYGASEDGGSQTFGDTLGRSTAPTMPRPRADGSGASTSSGPSAACLEAAGSSMGGLGNMGHGDRGAAARDSGQIGPKVAAEFSPHANFSIHAYGYGTSRSTTITAHFR</sequence>
<evidence type="ECO:0000313" key="4">
    <source>
        <dbReference type="Proteomes" id="UP001165090"/>
    </source>
</evidence>
<feature type="compositionally biased region" description="Polar residues" evidence="2">
    <location>
        <begin position="602"/>
        <end position="617"/>
    </location>
</feature>
<feature type="coiled-coil region" evidence="1">
    <location>
        <begin position="372"/>
        <end position="413"/>
    </location>
</feature>
<feature type="non-terminal residue" evidence="3">
    <location>
        <position position="1"/>
    </location>
</feature>
<feature type="compositionally biased region" description="Polar residues" evidence="2">
    <location>
        <begin position="78"/>
        <end position="90"/>
    </location>
</feature>
<feature type="compositionally biased region" description="Basic and acidic residues" evidence="2">
    <location>
        <begin position="175"/>
        <end position="192"/>
    </location>
</feature>
<comment type="caution">
    <text evidence="3">The sequence shown here is derived from an EMBL/GenBank/DDBJ whole genome shotgun (WGS) entry which is preliminary data.</text>
</comment>
<feature type="compositionally biased region" description="Low complexity" evidence="2">
    <location>
        <begin position="486"/>
        <end position="499"/>
    </location>
</feature>
<feature type="coiled-coil region" evidence="1">
    <location>
        <begin position="196"/>
        <end position="237"/>
    </location>
</feature>
<feature type="region of interest" description="Disordered" evidence="2">
    <location>
        <begin position="309"/>
        <end position="345"/>
    </location>
</feature>
<protein>
    <submittedName>
        <fullName evidence="3">Uncharacterized protein</fullName>
    </submittedName>
</protein>
<feature type="compositionally biased region" description="Pro residues" evidence="2">
    <location>
        <begin position="159"/>
        <end position="174"/>
    </location>
</feature>
<reference evidence="3 4" key="1">
    <citation type="journal article" date="2023" name="IScience">
        <title>Expanded male sex-determining region conserved during the evolution of homothallism in the green alga Volvox.</title>
        <authorList>
            <person name="Yamamoto K."/>
            <person name="Matsuzaki R."/>
            <person name="Mahakham W."/>
            <person name="Heman W."/>
            <person name="Sekimoto H."/>
            <person name="Kawachi M."/>
            <person name="Minakuchi Y."/>
            <person name="Toyoda A."/>
            <person name="Nozaki H."/>
        </authorList>
    </citation>
    <scope>NUCLEOTIDE SEQUENCE [LARGE SCALE GENOMIC DNA]</scope>
    <source>
        <strain evidence="3 4">NIES-4468</strain>
    </source>
</reference>
<keyword evidence="4" id="KW-1185">Reference proteome</keyword>
<feature type="compositionally biased region" description="Polar residues" evidence="2">
    <location>
        <begin position="109"/>
        <end position="121"/>
    </location>
</feature>
<feature type="region of interest" description="Disordered" evidence="2">
    <location>
        <begin position="444"/>
        <end position="499"/>
    </location>
</feature>
<evidence type="ECO:0000256" key="1">
    <source>
        <dbReference type="SAM" id="Coils"/>
    </source>
</evidence>
<organism evidence="3 4">
    <name type="scientific">Volvox africanus</name>
    <dbReference type="NCBI Taxonomy" id="51714"/>
    <lineage>
        <taxon>Eukaryota</taxon>
        <taxon>Viridiplantae</taxon>
        <taxon>Chlorophyta</taxon>
        <taxon>core chlorophytes</taxon>
        <taxon>Chlorophyceae</taxon>
        <taxon>CS clade</taxon>
        <taxon>Chlamydomonadales</taxon>
        <taxon>Volvocaceae</taxon>
        <taxon>Volvox</taxon>
    </lineage>
</organism>
<name>A0ABQ5RXF7_9CHLO</name>
<dbReference type="EMBL" id="BSDZ01000013">
    <property type="protein sequence ID" value="GLI62310.1"/>
    <property type="molecule type" value="Genomic_DNA"/>
</dbReference>
<gene>
    <name evidence="3" type="ORF">VaNZ11_004917</name>
</gene>
<accession>A0ABQ5RXF7</accession>
<evidence type="ECO:0000313" key="3">
    <source>
        <dbReference type="EMBL" id="GLI62310.1"/>
    </source>
</evidence>
<dbReference type="Proteomes" id="UP001165090">
    <property type="component" value="Unassembled WGS sequence"/>
</dbReference>